<dbReference type="NCBIfam" id="NF009726">
    <property type="entry name" value="PRK13253.1"/>
    <property type="match status" value="1"/>
</dbReference>
<dbReference type="Pfam" id="PF06857">
    <property type="entry name" value="ACP"/>
    <property type="match status" value="1"/>
</dbReference>
<dbReference type="InterPro" id="IPR023439">
    <property type="entry name" value="Mal_deCO2ase/Cit_lyase_ACP"/>
</dbReference>
<evidence type="ECO:0000313" key="5">
    <source>
        <dbReference type="Proteomes" id="UP001172036"/>
    </source>
</evidence>
<dbReference type="EC" id="4.1.3.6" evidence="4"/>
<comment type="caution">
    <text evidence="4">The sequence shown here is derived from an EMBL/GenBank/DDBJ whole genome shotgun (WGS) entry which is preliminary data.</text>
</comment>
<dbReference type="EMBL" id="JAOSID010000001">
    <property type="protein sequence ID" value="MDO8167922.1"/>
    <property type="molecule type" value="Genomic_DNA"/>
</dbReference>
<sequence>MSTNKIVIPQILQKVFCGSLESSDCLIIMEPNPDNKIDIFIKSPFIRQFGAKIKQISLNILKEHQIVSCKLIIQDQGAIDEVLKARIVTALRRAQKYNDI</sequence>
<dbReference type="GO" id="GO:0008815">
    <property type="term" value="F:citrate (pro-3S)-lyase activity"/>
    <property type="evidence" value="ECO:0007669"/>
    <property type="project" value="UniProtKB-EC"/>
</dbReference>
<evidence type="ECO:0000256" key="3">
    <source>
        <dbReference type="ARBA" id="ARBA00022553"/>
    </source>
</evidence>
<dbReference type="NCBIfam" id="TIGR01608">
    <property type="entry name" value="citD"/>
    <property type="match status" value="1"/>
</dbReference>
<evidence type="ECO:0000256" key="2">
    <source>
        <dbReference type="ARBA" id="ARBA00022490"/>
    </source>
</evidence>
<accession>A0ABT9DCS9</accession>
<dbReference type="Proteomes" id="UP001172036">
    <property type="component" value="Unassembled WGS sequence"/>
</dbReference>
<keyword evidence="3" id="KW-0597">Phosphoprotein</keyword>
<gene>
    <name evidence="4" type="primary">citD</name>
    <name evidence="4" type="ORF">OC680_00285</name>
</gene>
<evidence type="ECO:0000256" key="1">
    <source>
        <dbReference type="ARBA" id="ARBA00004496"/>
    </source>
</evidence>
<evidence type="ECO:0000313" key="4">
    <source>
        <dbReference type="EMBL" id="MDO8167922.1"/>
    </source>
</evidence>
<keyword evidence="4" id="KW-0456">Lyase</keyword>
<protein>
    <submittedName>
        <fullName evidence="4">Citrate lyase acyl carrier protein</fullName>
        <ecNumber evidence="4">4.1.3.6</ecNumber>
    </submittedName>
</protein>
<reference evidence="4 5" key="1">
    <citation type="journal article" date="2023" name="Int. J. Syst. Evol. Microbiol.">
        <title>The observation of taxonomic boundaries for the 16SrII and 16SrXXV phytoplasmas using genome-based delimitation.</title>
        <authorList>
            <person name="Rodrigues Jardim B."/>
            <person name="Tran-Nguyen L.T.T."/>
            <person name="Gambley C."/>
            <person name="Al-Sadi A.M."/>
            <person name="Al-Subhi A.M."/>
            <person name="Foissac X."/>
            <person name="Salar P."/>
            <person name="Cai H."/>
            <person name="Yang J.Y."/>
            <person name="Davis R."/>
            <person name="Jones L."/>
            <person name="Rodoni B."/>
            <person name="Constable F.E."/>
        </authorList>
    </citation>
    <scope>NUCLEOTIDE SEQUENCE [LARGE SCALE GENOMIC DNA]</scope>
    <source>
        <strain evidence="4">BAWM-155c</strain>
    </source>
</reference>
<keyword evidence="5" id="KW-1185">Reference proteome</keyword>
<dbReference type="InterPro" id="IPR006495">
    <property type="entry name" value="CitD"/>
</dbReference>
<proteinExistence type="predicted"/>
<dbReference type="RefSeq" id="WP_304515124.1">
    <property type="nucleotide sequence ID" value="NZ_JAOSID010000001.1"/>
</dbReference>
<comment type="subcellular location">
    <subcellularLocation>
        <location evidence="1">Cytoplasm</location>
    </subcellularLocation>
</comment>
<organism evidence="4 5">
    <name type="scientific">Candidatus Phytoplasma melaleucae</name>
    <dbReference type="NCBI Taxonomy" id="2982630"/>
    <lineage>
        <taxon>Bacteria</taxon>
        <taxon>Bacillati</taxon>
        <taxon>Mycoplasmatota</taxon>
        <taxon>Mollicutes</taxon>
        <taxon>Acholeplasmatales</taxon>
        <taxon>Acholeplasmataceae</taxon>
        <taxon>Candidatus Phytoplasma</taxon>
    </lineage>
</organism>
<keyword evidence="2" id="KW-0963">Cytoplasm</keyword>
<name>A0ABT9DCS9_9MOLU</name>